<dbReference type="EMBL" id="QAMZ01000002">
    <property type="protein sequence ID" value="PWL55869.1"/>
    <property type="molecule type" value="Genomic_DNA"/>
</dbReference>
<evidence type="ECO:0000256" key="1">
    <source>
        <dbReference type="SAM" id="Phobius"/>
    </source>
</evidence>
<evidence type="ECO:0000313" key="4">
    <source>
        <dbReference type="Proteomes" id="UP000182135"/>
    </source>
</evidence>
<proteinExistence type="predicted"/>
<gene>
    <name evidence="2" type="ORF">DBY38_00070</name>
    <name evidence="3" type="ORF">SAMN04487885_1198</name>
</gene>
<dbReference type="GeneID" id="90543594"/>
<feature type="transmembrane region" description="Helical" evidence="1">
    <location>
        <begin position="48"/>
        <end position="70"/>
    </location>
</feature>
<evidence type="ECO:0000313" key="2">
    <source>
        <dbReference type="EMBL" id="PWL55869.1"/>
    </source>
</evidence>
<dbReference type="RefSeq" id="WP_027639105.1">
    <property type="nucleotide sequence ID" value="NZ_BAAACD010000006.1"/>
</dbReference>
<dbReference type="AlphaFoldDB" id="A0A1I2N4W8"/>
<protein>
    <recommendedName>
        <fullName evidence="6">DUF3784 domain-containing protein</fullName>
    </recommendedName>
</protein>
<evidence type="ECO:0008006" key="6">
    <source>
        <dbReference type="Google" id="ProtNLM"/>
    </source>
</evidence>
<keyword evidence="4" id="KW-1185">Reference proteome</keyword>
<organism evidence="3 4">
    <name type="scientific">Clostridium cadaveris</name>
    <dbReference type="NCBI Taxonomy" id="1529"/>
    <lineage>
        <taxon>Bacteria</taxon>
        <taxon>Bacillati</taxon>
        <taxon>Bacillota</taxon>
        <taxon>Clostridia</taxon>
        <taxon>Eubacteriales</taxon>
        <taxon>Clostridiaceae</taxon>
        <taxon>Clostridium</taxon>
    </lineage>
</organism>
<dbReference type="eggNOG" id="ENOG5032536">
    <property type="taxonomic scope" value="Bacteria"/>
</dbReference>
<dbReference type="Proteomes" id="UP000246114">
    <property type="component" value="Unassembled WGS sequence"/>
</dbReference>
<accession>A0A1I2N4W8</accession>
<reference evidence="2 5" key="2">
    <citation type="submission" date="2018-03" db="EMBL/GenBank/DDBJ databases">
        <title>The uncultured portion of the human microbiome is neutrally assembled.</title>
        <authorList>
            <person name="Jeraldo P."/>
            <person name="Boardman L."/>
            <person name="White B.A."/>
            <person name="Nelson H."/>
            <person name="Goldenfeld N."/>
            <person name="Chia N."/>
        </authorList>
    </citation>
    <scope>NUCLEOTIDE SEQUENCE [LARGE SCALE GENOMIC DNA]</scope>
    <source>
        <strain evidence="2">CIM:MAG 903</strain>
    </source>
</reference>
<name>A0A1I2N4W8_9CLOT</name>
<keyword evidence="1" id="KW-0812">Transmembrane</keyword>
<feature type="transmembrane region" description="Helical" evidence="1">
    <location>
        <begin position="76"/>
        <end position="94"/>
    </location>
</feature>
<dbReference type="Proteomes" id="UP000182135">
    <property type="component" value="Unassembled WGS sequence"/>
</dbReference>
<reference evidence="3 4" key="1">
    <citation type="submission" date="2016-10" db="EMBL/GenBank/DDBJ databases">
        <authorList>
            <person name="de Groot N.N."/>
        </authorList>
    </citation>
    <scope>NUCLEOTIDE SEQUENCE [LARGE SCALE GENOMIC DNA]</scope>
    <source>
        <strain evidence="3 4">NLAE-zl-G419</strain>
    </source>
</reference>
<feature type="transmembrane region" description="Helical" evidence="1">
    <location>
        <begin position="6"/>
        <end position="27"/>
    </location>
</feature>
<keyword evidence="1" id="KW-1133">Transmembrane helix</keyword>
<keyword evidence="1" id="KW-0472">Membrane</keyword>
<evidence type="ECO:0000313" key="5">
    <source>
        <dbReference type="Proteomes" id="UP000246114"/>
    </source>
</evidence>
<dbReference type="EMBL" id="FOOE01000019">
    <property type="protein sequence ID" value="SFF98683.1"/>
    <property type="molecule type" value="Genomic_DNA"/>
</dbReference>
<evidence type="ECO:0000313" key="3">
    <source>
        <dbReference type="EMBL" id="SFF98683.1"/>
    </source>
</evidence>
<sequence>MRSVTIVMALASAWLIIFGALILKGKAMDKAIDKRKEEIKDLKNYMKFNGIFYIVMGIIGIILTLIEYFMGGSNTIIIIFIVIMIGSGFIQGLMGKKYK</sequence>